<accession>M6K9R7</accession>
<evidence type="ECO:0000256" key="2">
    <source>
        <dbReference type="ARBA" id="ARBA00022692"/>
    </source>
</evidence>
<evidence type="ECO:0000256" key="1">
    <source>
        <dbReference type="ARBA" id="ARBA00004141"/>
    </source>
</evidence>
<dbReference type="InterPro" id="IPR006153">
    <property type="entry name" value="Cation/H_exchanger_TM"/>
</dbReference>
<name>M6K9R7_LEPIR</name>
<comment type="subcellular location">
    <subcellularLocation>
        <location evidence="1">Membrane</location>
        <topology evidence="1">Multi-pass membrane protein</topology>
    </subcellularLocation>
</comment>
<sequence length="117" mass="12700">MLDHNLLINLIVFLSAAVISVPLFKRIGLGSVVGYLVGGTIIGPWGIGLITDVDSILHLSEFGVVLLLFLIGLELKPQRLWILRRPVFGLGGLQVILTSLTFFILLSLLGLENAKLL</sequence>
<feature type="domain" description="Cation/H+ exchanger transmembrane" evidence="6">
    <location>
        <begin position="15"/>
        <end position="108"/>
    </location>
</feature>
<dbReference type="Gene3D" id="1.20.1530.20">
    <property type="match status" value="1"/>
</dbReference>
<feature type="transmembrane region" description="Helical" evidence="5">
    <location>
        <begin position="56"/>
        <end position="75"/>
    </location>
</feature>
<reference evidence="7 8" key="1">
    <citation type="submission" date="2013-01" db="EMBL/GenBank/DDBJ databases">
        <authorList>
            <person name="Harkins D.M."/>
            <person name="Durkin A.S."/>
            <person name="Brinkac L.M."/>
            <person name="Haft D.H."/>
            <person name="Selengut J.D."/>
            <person name="Sanka R."/>
            <person name="DePew J."/>
            <person name="Purushe J."/>
            <person name="Peacock S.J."/>
            <person name="Thaipadungpanit J."/>
            <person name="Wuthiekanun V.W."/>
            <person name="Day N.P."/>
            <person name="Vinetz J.M."/>
            <person name="Sutton G.G."/>
            <person name="Nierman W.C."/>
            <person name="Fouts D.E."/>
        </authorList>
    </citation>
    <scope>NUCLEOTIDE SEQUENCE [LARGE SCALE GENOMIC DNA]</scope>
    <source>
        <strain evidence="7 8">L0374</strain>
    </source>
</reference>
<dbReference type="EMBL" id="AHMZ02000134">
    <property type="protein sequence ID" value="EMN28443.1"/>
    <property type="molecule type" value="Genomic_DNA"/>
</dbReference>
<keyword evidence="3 5" id="KW-1133">Transmembrane helix</keyword>
<evidence type="ECO:0000313" key="7">
    <source>
        <dbReference type="EMBL" id="EMN28443.1"/>
    </source>
</evidence>
<keyword evidence="2 5" id="KW-0812">Transmembrane</keyword>
<feature type="transmembrane region" description="Helical" evidence="5">
    <location>
        <begin position="32"/>
        <end position="50"/>
    </location>
</feature>
<organism evidence="7 8">
    <name type="scientific">Leptospira interrogans serovar Pyrogenes str. L0374</name>
    <dbReference type="NCBI Taxonomy" id="1049928"/>
    <lineage>
        <taxon>Bacteria</taxon>
        <taxon>Pseudomonadati</taxon>
        <taxon>Spirochaetota</taxon>
        <taxon>Spirochaetia</taxon>
        <taxon>Leptospirales</taxon>
        <taxon>Leptospiraceae</taxon>
        <taxon>Leptospira</taxon>
    </lineage>
</organism>
<evidence type="ECO:0000256" key="4">
    <source>
        <dbReference type="ARBA" id="ARBA00023136"/>
    </source>
</evidence>
<dbReference type="Pfam" id="PF00999">
    <property type="entry name" value="Na_H_Exchanger"/>
    <property type="match status" value="1"/>
</dbReference>
<dbReference type="Proteomes" id="UP000012137">
    <property type="component" value="Unassembled WGS sequence"/>
</dbReference>
<dbReference type="GO" id="GO:1902600">
    <property type="term" value="P:proton transmembrane transport"/>
    <property type="evidence" value="ECO:0007669"/>
    <property type="project" value="InterPro"/>
</dbReference>
<evidence type="ECO:0000313" key="8">
    <source>
        <dbReference type="Proteomes" id="UP000012137"/>
    </source>
</evidence>
<comment type="caution">
    <text evidence="7">The sequence shown here is derived from an EMBL/GenBank/DDBJ whole genome shotgun (WGS) entry which is preliminary data.</text>
</comment>
<dbReference type="InterPro" id="IPR038770">
    <property type="entry name" value="Na+/solute_symporter_sf"/>
</dbReference>
<evidence type="ECO:0000259" key="6">
    <source>
        <dbReference type="Pfam" id="PF00999"/>
    </source>
</evidence>
<protein>
    <submittedName>
        <fullName evidence="7">Glutathione-regulated potassium-efflux system protein KefC domain protein</fullName>
    </submittedName>
</protein>
<dbReference type="GO" id="GO:0015297">
    <property type="term" value="F:antiporter activity"/>
    <property type="evidence" value="ECO:0007669"/>
    <property type="project" value="InterPro"/>
</dbReference>
<evidence type="ECO:0000256" key="5">
    <source>
        <dbReference type="SAM" id="Phobius"/>
    </source>
</evidence>
<proteinExistence type="predicted"/>
<dbReference type="GO" id="GO:0005886">
    <property type="term" value="C:plasma membrane"/>
    <property type="evidence" value="ECO:0007669"/>
    <property type="project" value="TreeGrafter"/>
</dbReference>
<evidence type="ECO:0000256" key="3">
    <source>
        <dbReference type="ARBA" id="ARBA00022989"/>
    </source>
</evidence>
<feature type="transmembrane region" description="Helical" evidence="5">
    <location>
        <begin position="6"/>
        <end position="25"/>
    </location>
</feature>
<dbReference type="AlphaFoldDB" id="M6K9R7"/>
<dbReference type="PANTHER" id="PTHR46157">
    <property type="entry name" value="K(+) EFFLUX ANTIPORTER 3, CHLOROPLASTIC"/>
    <property type="match status" value="1"/>
</dbReference>
<feature type="transmembrane region" description="Helical" evidence="5">
    <location>
        <begin position="87"/>
        <end position="111"/>
    </location>
</feature>
<keyword evidence="4 5" id="KW-0472">Membrane</keyword>
<gene>
    <name evidence="7" type="ORF">LEP1GSC083_4024</name>
</gene>
<dbReference type="PANTHER" id="PTHR46157:SF4">
    <property type="entry name" value="K(+) EFFLUX ANTIPORTER 3, CHLOROPLASTIC"/>
    <property type="match status" value="1"/>
</dbReference>